<protein>
    <submittedName>
        <fullName evidence="1">Uncharacterized protein</fullName>
    </submittedName>
</protein>
<dbReference type="EMBL" id="LGRX02018601">
    <property type="protein sequence ID" value="KAK3259622.1"/>
    <property type="molecule type" value="Genomic_DNA"/>
</dbReference>
<organism evidence="1 2">
    <name type="scientific">Cymbomonas tetramitiformis</name>
    <dbReference type="NCBI Taxonomy" id="36881"/>
    <lineage>
        <taxon>Eukaryota</taxon>
        <taxon>Viridiplantae</taxon>
        <taxon>Chlorophyta</taxon>
        <taxon>Pyramimonadophyceae</taxon>
        <taxon>Pyramimonadales</taxon>
        <taxon>Pyramimonadaceae</taxon>
        <taxon>Cymbomonas</taxon>
    </lineage>
</organism>
<evidence type="ECO:0000313" key="1">
    <source>
        <dbReference type="EMBL" id="KAK3259622.1"/>
    </source>
</evidence>
<dbReference type="Proteomes" id="UP001190700">
    <property type="component" value="Unassembled WGS sequence"/>
</dbReference>
<dbReference type="AlphaFoldDB" id="A0AAE0KSY4"/>
<evidence type="ECO:0000313" key="2">
    <source>
        <dbReference type="Proteomes" id="UP001190700"/>
    </source>
</evidence>
<reference evidence="1 2" key="1">
    <citation type="journal article" date="2015" name="Genome Biol. Evol.">
        <title>Comparative Genomics of a Bacterivorous Green Alga Reveals Evolutionary Causalities and Consequences of Phago-Mixotrophic Mode of Nutrition.</title>
        <authorList>
            <person name="Burns J.A."/>
            <person name="Paasch A."/>
            <person name="Narechania A."/>
            <person name="Kim E."/>
        </authorList>
    </citation>
    <scope>NUCLEOTIDE SEQUENCE [LARGE SCALE GENOMIC DNA]</scope>
    <source>
        <strain evidence="1 2">PLY_AMNH</strain>
    </source>
</reference>
<gene>
    <name evidence="1" type="ORF">CYMTET_31388</name>
</gene>
<accession>A0AAE0KSY4</accession>
<proteinExistence type="predicted"/>
<comment type="caution">
    <text evidence="1">The sequence shown here is derived from an EMBL/GenBank/DDBJ whole genome shotgun (WGS) entry which is preliminary data.</text>
</comment>
<name>A0AAE0KSY4_9CHLO</name>
<keyword evidence="2" id="KW-1185">Reference proteome</keyword>
<sequence>MEVTEREFAYILWRGLQYAAKVGEELQMIKLYLAEPGVWEEKARAEAYPMKVTQAIILKVLEIVTAIESRKKEKTHSSRAGS</sequence>